<keyword evidence="2" id="KW-0812">Transmembrane</keyword>
<feature type="domain" description="BD-FAE-like" evidence="3">
    <location>
        <begin position="159"/>
        <end position="352"/>
    </location>
</feature>
<feature type="transmembrane region" description="Helical" evidence="2">
    <location>
        <begin position="72"/>
        <end position="90"/>
    </location>
</feature>
<dbReference type="SUPFAM" id="SSF53474">
    <property type="entry name" value="alpha/beta-Hydrolases"/>
    <property type="match status" value="1"/>
</dbReference>
<reference evidence="4 5" key="1">
    <citation type="submission" date="2022-04" db="EMBL/GenBank/DDBJ databases">
        <title>Positive selection, recombination, and allopatry shape intraspecific diversity of widespread and dominant cyanobacteria.</title>
        <authorList>
            <person name="Wei J."/>
            <person name="Shu W."/>
            <person name="Hu C."/>
        </authorList>
    </citation>
    <scope>NUCLEOTIDE SEQUENCE [LARGE SCALE GENOMIC DNA]</scope>
    <source>
        <strain evidence="4 5">GB2-A5</strain>
    </source>
</reference>
<evidence type="ECO:0000313" key="5">
    <source>
        <dbReference type="Proteomes" id="UP001442494"/>
    </source>
</evidence>
<dbReference type="RefSeq" id="WP_190418768.1">
    <property type="nucleotide sequence ID" value="NZ_JAMPKK010000027.1"/>
</dbReference>
<comment type="caution">
    <text evidence="4">The sequence shown here is derived from an EMBL/GenBank/DDBJ whole genome shotgun (WGS) entry which is preliminary data.</text>
</comment>
<dbReference type="Gene3D" id="3.40.50.1820">
    <property type="entry name" value="alpha/beta hydrolase"/>
    <property type="match status" value="1"/>
</dbReference>
<dbReference type="InterPro" id="IPR049492">
    <property type="entry name" value="BD-FAE-like_dom"/>
</dbReference>
<keyword evidence="2" id="KW-1133">Transmembrane helix</keyword>
<name>A0ABV0JPV6_9CYAN</name>
<dbReference type="Proteomes" id="UP001442494">
    <property type="component" value="Unassembled WGS sequence"/>
</dbReference>
<proteinExistence type="predicted"/>
<keyword evidence="5" id="KW-1185">Reference proteome</keyword>
<keyword evidence="2" id="KW-0472">Membrane</keyword>
<evidence type="ECO:0000313" key="4">
    <source>
        <dbReference type="EMBL" id="MEP0865518.1"/>
    </source>
</evidence>
<protein>
    <submittedName>
        <fullName evidence="4">Alpha/beta hydrolase</fullName>
    </submittedName>
</protein>
<gene>
    <name evidence="4" type="ORF">NDI37_13685</name>
</gene>
<evidence type="ECO:0000256" key="2">
    <source>
        <dbReference type="SAM" id="Phobius"/>
    </source>
</evidence>
<keyword evidence="1 4" id="KW-0378">Hydrolase</keyword>
<dbReference type="EMBL" id="JAMPKK010000027">
    <property type="protein sequence ID" value="MEP0865518.1"/>
    <property type="molecule type" value="Genomic_DNA"/>
</dbReference>
<dbReference type="Pfam" id="PF20434">
    <property type="entry name" value="BD-FAE"/>
    <property type="match status" value="1"/>
</dbReference>
<dbReference type="InterPro" id="IPR029058">
    <property type="entry name" value="AB_hydrolase_fold"/>
</dbReference>
<accession>A0ABV0JPV6</accession>
<feature type="transmembrane region" description="Helical" evidence="2">
    <location>
        <begin position="46"/>
        <end position="65"/>
    </location>
</feature>
<organism evidence="4 5">
    <name type="scientific">Funiculus sociatus GB2-A5</name>
    <dbReference type="NCBI Taxonomy" id="2933946"/>
    <lineage>
        <taxon>Bacteria</taxon>
        <taxon>Bacillati</taxon>
        <taxon>Cyanobacteriota</taxon>
        <taxon>Cyanophyceae</taxon>
        <taxon>Coleofasciculales</taxon>
        <taxon>Coleofasciculaceae</taxon>
        <taxon>Funiculus</taxon>
    </lineage>
</organism>
<sequence>MSRLALIILQLVALLLSGTGLFLSSWIVVPAPNMLLLTLGVGAPEVSHWLLLLNLVATGLLLGVMRRTPLQFIALGASLLGLFLSALPLMQLPGTVQNLTVAMKEGIGSEYSEIFNNKQVSMRQQPFVLADAFTGIKLGKSRYTPNIRFANPDGVPLSMDIYRPPQVGKYPALVVIYGGAWRSGDRLYNSDFSRYMAARGYTVFAIDYRHAPRYRFPAQLDDVRAALAFIQQNATQYEADSERMVLLGRSAGGHLAMLAAYQPDAIPVKAVVSYYGPVDLPGGYASPPRPDPIDTRNVLVMLFGGTPEMFPNEYRIASPINYVTRSLPPTLLVQGGRDHLVQLRFIEEMYQRLRANGNTAILLEIPWAEHAFDAIFNGLSNQLALYYTERFVAWAVR</sequence>
<dbReference type="GO" id="GO:0016787">
    <property type="term" value="F:hydrolase activity"/>
    <property type="evidence" value="ECO:0007669"/>
    <property type="project" value="UniProtKB-KW"/>
</dbReference>
<evidence type="ECO:0000259" key="3">
    <source>
        <dbReference type="Pfam" id="PF20434"/>
    </source>
</evidence>
<dbReference type="PANTHER" id="PTHR48081">
    <property type="entry name" value="AB HYDROLASE SUPERFAMILY PROTEIN C4A8.06C"/>
    <property type="match status" value="1"/>
</dbReference>
<dbReference type="InterPro" id="IPR050300">
    <property type="entry name" value="GDXG_lipolytic_enzyme"/>
</dbReference>
<evidence type="ECO:0000256" key="1">
    <source>
        <dbReference type="ARBA" id="ARBA00022801"/>
    </source>
</evidence>